<gene>
    <name evidence="2" type="ORF">RDB_LOCUS70813</name>
</gene>
<dbReference type="EMBL" id="CAJMXA010001688">
    <property type="protein sequence ID" value="CAE6467820.1"/>
    <property type="molecule type" value="Genomic_DNA"/>
</dbReference>
<feature type="region of interest" description="Disordered" evidence="1">
    <location>
        <begin position="220"/>
        <end position="241"/>
    </location>
</feature>
<feature type="region of interest" description="Disordered" evidence="1">
    <location>
        <begin position="13"/>
        <end position="55"/>
    </location>
</feature>
<feature type="compositionally biased region" description="Basic residues" evidence="1">
    <location>
        <begin position="23"/>
        <end position="35"/>
    </location>
</feature>
<dbReference type="Proteomes" id="UP000663853">
    <property type="component" value="Unassembled WGS sequence"/>
</dbReference>
<sequence length="360" mass="40108">MPKRSWVWVRAEQIDSDEEERPAKKKPATRAKKGKSAAPKWAAGAHPGWSDNKPTGKWGKKCVETWCLLAPYDSTITEVQWKKYYNERSALDRVNTMRGRKSGHIESEDLGQPTWGALRGSGDAIAAAIMGSAQLQDVNRKKRIAHVLLGSFYYMRLEGVDEGNGPPEPRHLELHSRLYSPFGLGTSVDFRYKYYYRRRITRQDDERLAVLTAKLRTVADCGAEPPSQSEDDSEGENDGPANAYIIFGGEEDGQGGLNTSFINEVTLKQFEKTLFATEGWLSPRKMADILLAAGSVKQYHEVDTEAAVSLLDKFQYFPGETTGKRALAPELKRMISKGPSIPTRGPVCVPQSKLWLARGG</sequence>
<protein>
    <submittedName>
        <fullName evidence="2">Uncharacterized protein</fullName>
    </submittedName>
</protein>
<accession>A0A8H3GTR0</accession>
<proteinExistence type="predicted"/>
<organism evidence="2 3">
    <name type="scientific">Rhizoctonia solani</name>
    <dbReference type="NCBI Taxonomy" id="456999"/>
    <lineage>
        <taxon>Eukaryota</taxon>
        <taxon>Fungi</taxon>
        <taxon>Dikarya</taxon>
        <taxon>Basidiomycota</taxon>
        <taxon>Agaricomycotina</taxon>
        <taxon>Agaricomycetes</taxon>
        <taxon>Cantharellales</taxon>
        <taxon>Ceratobasidiaceae</taxon>
        <taxon>Rhizoctonia</taxon>
    </lineage>
</organism>
<evidence type="ECO:0000256" key="1">
    <source>
        <dbReference type="SAM" id="MobiDB-lite"/>
    </source>
</evidence>
<name>A0A8H3GTR0_9AGAM</name>
<evidence type="ECO:0000313" key="2">
    <source>
        <dbReference type="EMBL" id="CAE6467820.1"/>
    </source>
</evidence>
<reference evidence="2" key="1">
    <citation type="submission" date="2021-01" db="EMBL/GenBank/DDBJ databases">
        <authorList>
            <person name="Kaushik A."/>
        </authorList>
    </citation>
    <scope>NUCLEOTIDE SEQUENCE</scope>
    <source>
        <strain evidence="2">AG6-10EEA</strain>
    </source>
</reference>
<dbReference type="AlphaFoldDB" id="A0A8H3GTR0"/>
<comment type="caution">
    <text evidence="2">The sequence shown here is derived from an EMBL/GenBank/DDBJ whole genome shotgun (WGS) entry which is preliminary data.</text>
</comment>
<evidence type="ECO:0000313" key="3">
    <source>
        <dbReference type="Proteomes" id="UP000663853"/>
    </source>
</evidence>